<reference evidence="1" key="1">
    <citation type="journal article" date="2019" name="bioRxiv">
        <title>The Genome of the Zebra Mussel, Dreissena polymorpha: A Resource for Invasive Species Research.</title>
        <authorList>
            <person name="McCartney M.A."/>
            <person name="Auch B."/>
            <person name="Kono T."/>
            <person name="Mallez S."/>
            <person name="Zhang Y."/>
            <person name="Obille A."/>
            <person name="Becker A."/>
            <person name="Abrahante J.E."/>
            <person name="Garbe J."/>
            <person name="Badalamenti J.P."/>
            <person name="Herman A."/>
            <person name="Mangelson H."/>
            <person name="Liachko I."/>
            <person name="Sullivan S."/>
            <person name="Sone E.D."/>
            <person name="Koren S."/>
            <person name="Silverstein K.A.T."/>
            <person name="Beckman K.B."/>
            <person name="Gohl D.M."/>
        </authorList>
    </citation>
    <scope>NUCLEOTIDE SEQUENCE</scope>
    <source>
        <strain evidence="1">Duluth1</strain>
        <tissue evidence="1">Whole animal</tissue>
    </source>
</reference>
<reference evidence="1" key="2">
    <citation type="submission" date="2020-11" db="EMBL/GenBank/DDBJ databases">
        <authorList>
            <person name="McCartney M.A."/>
            <person name="Auch B."/>
            <person name="Kono T."/>
            <person name="Mallez S."/>
            <person name="Becker A."/>
            <person name="Gohl D.M."/>
            <person name="Silverstein K.A.T."/>
            <person name="Koren S."/>
            <person name="Bechman K.B."/>
            <person name="Herman A."/>
            <person name="Abrahante J.E."/>
            <person name="Garbe J."/>
        </authorList>
    </citation>
    <scope>NUCLEOTIDE SEQUENCE</scope>
    <source>
        <strain evidence="1">Duluth1</strain>
        <tissue evidence="1">Whole animal</tissue>
    </source>
</reference>
<protein>
    <submittedName>
        <fullName evidence="1">Uncharacterized protein</fullName>
    </submittedName>
</protein>
<dbReference type="EMBL" id="JAIWYP010000001">
    <property type="protein sequence ID" value="KAH3883411.1"/>
    <property type="molecule type" value="Genomic_DNA"/>
</dbReference>
<keyword evidence="2" id="KW-1185">Reference proteome</keyword>
<gene>
    <name evidence="1" type="ORF">DPMN_007366</name>
</gene>
<proteinExistence type="predicted"/>
<evidence type="ECO:0000313" key="2">
    <source>
        <dbReference type="Proteomes" id="UP000828390"/>
    </source>
</evidence>
<evidence type="ECO:0000313" key="1">
    <source>
        <dbReference type="EMBL" id="KAH3883411.1"/>
    </source>
</evidence>
<name>A0A9D4RVZ1_DREPO</name>
<comment type="caution">
    <text evidence="1">The sequence shown here is derived from an EMBL/GenBank/DDBJ whole genome shotgun (WGS) entry which is preliminary data.</text>
</comment>
<dbReference type="Proteomes" id="UP000828390">
    <property type="component" value="Unassembled WGS sequence"/>
</dbReference>
<sequence length="205" mass="22417">MDLTKVSLSYYTCCPSSNWAWTSRRSVYHTTPAVPAQTGHGPHQGQSIIQHLLSQLKLGMDLTKVCLSSYSCCPNSNWAWTSARSVYHTTPAVPAQTGHGPYQGQSIILLLLSQLKLGMDLTKVSLSYCACCPSSNWAWTSPRSVYHTVPAVPAQTVHGPHQGQSIILLLLSQLKLGMDLTKVSLSYVTCCPTSNSTWQHLVTNI</sequence>
<organism evidence="1 2">
    <name type="scientific">Dreissena polymorpha</name>
    <name type="common">Zebra mussel</name>
    <name type="synonym">Mytilus polymorpha</name>
    <dbReference type="NCBI Taxonomy" id="45954"/>
    <lineage>
        <taxon>Eukaryota</taxon>
        <taxon>Metazoa</taxon>
        <taxon>Spiralia</taxon>
        <taxon>Lophotrochozoa</taxon>
        <taxon>Mollusca</taxon>
        <taxon>Bivalvia</taxon>
        <taxon>Autobranchia</taxon>
        <taxon>Heteroconchia</taxon>
        <taxon>Euheterodonta</taxon>
        <taxon>Imparidentia</taxon>
        <taxon>Neoheterodontei</taxon>
        <taxon>Myida</taxon>
        <taxon>Dreissenoidea</taxon>
        <taxon>Dreissenidae</taxon>
        <taxon>Dreissena</taxon>
    </lineage>
</organism>
<accession>A0A9D4RVZ1</accession>
<dbReference type="AlphaFoldDB" id="A0A9D4RVZ1"/>